<comment type="catalytic activity">
    <reaction evidence="5 6">
        <text>N(1)-(5-phospho-beta-D-ribosyl)glycinamide + (6R)-10-formyltetrahydrofolate = N(2)-formyl-N(1)-(5-phospho-beta-D-ribosyl)glycinamide + (6S)-5,6,7,8-tetrahydrofolate + H(+)</text>
        <dbReference type="Rhea" id="RHEA:15053"/>
        <dbReference type="ChEBI" id="CHEBI:15378"/>
        <dbReference type="ChEBI" id="CHEBI:57453"/>
        <dbReference type="ChEBI" id="CHEBI:143788"/>
        <dbReference type="ChEBI" id="CHEBI:147286"/>
        <dbReference type="ChEBI" id="CHEBI:195366"/>
        <dbReference type="EC" id="2.1.2.2"/>
    </reaction>
</comment>
<evidence type="ECO:0000259" key="7">
    <source>
        <dbReference type="Pfam" id="PF00551"/>
    </source>
</evidence>
<dbReference type="InterPro" id="IPR036477">
    <property type="entry name" value="Formyl_transf_N_sf"/>
</dbReference>
<gene>
    <name evidence="6 8" type="primary">purN</name>
    <name evidence="8" type="ORF">J43TS3_26240</name>
</gene>
<evidence type="ECO:0000256" key="3">
    <source>
        <dbReference type="ARBA" id="ARBA00022755"/>
    </source>
</evidence>
<feature type="active site" description="Proton donor" evidence="6">
    <location>
        <position position="108"/>
    </location>
</feature>
<dbReference type="HAMAP" id="MF_01930">
    <property type="entry name" value="PurN"/>
    <property type="match status" value="1"/>
</dbReference>
<keyword evidence="2 6" id="KW-0808">Transferase</keyword>
<dbReference type="GO" id="GO:0005829">
    <property type="term" value="C:cytosol"/>
    <property type="evidence" value="ECO:0007669"/>
    <property type="project" value="TreeGrafter"/>
</dbReference>
<dbReference type="GO" id="GO:0006189">
    <property type="term" value="P:'de novo' IMP biosynthetic process"/>
    <property type="evidence" value="ECO:0007669"/>
    <property type="project" value="UniProtKB-UniRule"/>
</dbReference>
<dbReference type="PROSITE" id="PS00373">
    <property type="entry name" value="GART"/>
    <property type="match status" value="1"/>
</dbReference>
<evidence type="ECO:0000313" key="8">
    <source>
        <dbReference type="EMBL" id="GIO28013.1"/>
    </source>
</evidence>
<keyword evidence="3 6" id="KW-0658">Purine biosynthesis</keyword>
<dbReference type="PANTHER" id="PTHR43369">
    <property type="entry name" value="PHOSPHORIBOSYLGLYCINAMIDE FORMYLTRANSFERASE"/>
    <property type="match status" value="1"/>
</dbReference>
<feature type="binding site" evidence="6">
    <location>
        <position position="106"/>
    </location>
    <ligand>
        <name>(6R)-10-formyltetrahydrofolate</name>
        <dbReference type="ChEBI" id="CHEBI:195366"/>
    </ligand>
</feature>
<dbReference type="Gene3D" id="3.40.50.170">
    <property type="entry name" value="Formyl transferase, N-terminal domain"/>
    <property type="match status" value="1"/>
</dbReference>
<sequence>MNKVKAAVFASGTGSNFDAIIGRSNLACEIVVLICDKPGAPVIEKAISSGIQTLVLNPKAFVSKQEYETKILHFLRKMDVEWIFLAGYMRLIGPTLLAAYEDRIINTHPSLLPAFPGKDAISQAIQAGVKVTGVTIHFVDEGMDTGPIIAQRALEVLEDDTEATLKVRIQDVEHELYPEVINRLVRG</sequence>
<dbReference type="InterPro" id="IPR002376">
    <property type="entry name" value="Formyl_transf_N"/>
</dbReference>
<feature type="domain" description="Formyl transferase N-terminal" evidence="7">
    <location>
        <begin position="5"/>
        <end position="181"/>
    </location>
</feature>
<dbReference type="EC" id="2.1.2.2" evidence="6"/>
<comment type="function">
    <text evidence="6">Catalyzes the transfer of a formyl group from 10-formyltetrahydrofolate to 5-phospho-ribosyl-glycinamide (GAR), producing 5-phospho-ribosyl-N-formylglycinamide (FGAR) and tetrahydrofolate.</text>
</comment>
<keyword evidence="9" id="KW-1185">Reference proteome</keyword>
<evidence type="ECO:0000313" key="9">
    <source>
        <dbReference type="Proteomes" id="UP000676917"/>
    </source>
</evidence>
<dbReference type="SUPFAM" id="SSF53328">
    <property type="entry name" value="Formyltransferase"/>
    <property type="match status" value="1"/>
</dbReference>
<dbReference type="RefSeq" id="WP_212921475.1">
    <property type="nucleotide sequence ID" value="NZ_BORP01000005.1"/>
</dbReference>
<protein>
    <recommendedName>
        <fullName evidence="6">Phosphoribosylglycinamide formyltransferase</fullName>
        <ecNumber evidence="6">2.1.2.2</ecNumber>
    </recommendedName>
    <alternativeName>
        <fullName evidence="6">5'-phosphoribosylglycinamide transformylase</fullName>
    </alternativeName>
    <alternativeName>
        <fullName evidence="6">GAR transformylase</fullName>
        <shortName evidence="6">GART</shortName>
    </alternativeName>
</protein>
<evidence type="ECO:0000256" key="1">
    <source>
        <dbReference type="ARBA" id="ARBA00005054"/>
    </source>
</evidence>
<accession>A0A919XAT8</accession>
<feature type="binding site" evidence="6">
    <location>
        <position position="64"/>
    </location>
    <ligand>
        <name>(6R)-10-formyltetrahydrofolate</name>
        <dbReference type="ChEBI" id="CHEBI:195366"/>
    </ligand>
</feature>
<reference evidence="8" key="1">
    <citation type="submission" date="2021-03" db="EMBL/GenBank/DDBJ databases">
        <title>Antimicrobial resistance genes in bacteria isolated from Japanese honey, and their potential for conferring macrolide and lincosamide resistance in the American foulbrood pathogen Paenibacillus larvae.</title>
        <authorList>
            <person name="Okamoto M."/>
            <person name="Kumagai M."/>
            <person name="Kanamori H."/>
            <person name="Takamatsu D."/>
        </authorList>
    </citation>
    <scope>NUCLEOTIDE SEQUENCE</scope>
    <source>
        <strain evidence="8">J43TS3</strain>
    </source>
</reference>
<dbReference type="InterPro" id="IPR001555">
    <property type="entry name" value="GART_AS"/>
</dbReference>
<evidence type="ECO:0000256" key="5">
    <source>
        <dbReference type="ARBA" id="ARBA00047664"/>
    </source>
</evidence>
<comment type="similarity">
    <text evidence="4 6">Belongs to the GART family.</text>
</comment>
<proteinExistence type="inferred from homology"/>
<evidence type="ECO:0000256" key="4">
    <source>
        <dbReference type="ARBA" id="ARBA00038440"/>
    </source>
</evidence>
<comment type="caution">
    <text evidence="8">The sequence shown here is derived from an EMBL/GenBank/DDBJ whole genome shotgun (WGS) entry which is preliminary data.</text>
</comment>
<dbReference type="AlphaFoldDB" id="A0A919XAT8"/>
<organism evidence="8 9">
    <name type="scientific">Ornithinibacillus bavariensis</name>
    <dbReference type="NCBI Taxonomy" id="545502"/>
    <lineage>
        <taxon>Bacteria</taxon>
        <taxon>Bacillati</taxon>
        <taxon>Bacillota</taxon>
        <taxon>Bacilli</taxon>
        <taxon>Bacillales</taxon>
        <taxon>Bacillaceae</taxon>
        <taxon>Ornithinibacillus</taxon>
    </lineage>
</organism>
<name>A0A919XAT8_9BACI</name>
<dbReference type="PANTHER" id="PTHR43369:SF2">
    <property type="entry name" value="PHOSPHORIBOSYLGLYCINAMIDE FORMYLTRANSFERASE"/>
    <property type="match status" value="1"/>
</dbReference>
<evidence type="ECO:0000256" key="2">
    <source>
        <dbReference type="ARBA" id="ARBA00022679"/>
    </source>
</evidence>
<dbReference type="EMBL" id="BORP01000005">
    <property type="protein sequence ID" value="GIO28013.1"/>
    <property type="molecule type" value="Genomic_DNA"/>
</dbReference>
<comment type="pathway">
    <text evidence="1 6">Purine metabolism; IMP biosynthesis via de novo pathway; N(2)-formyl-N(1)-(5-phospho-D-ribosyl)glycinamide from N(1)-(5-phospho-D-ribosyl)glycinamide (10-formyl THF route): step 1/1.</text>
</comment>
<dbReference type="GO" id="GO:0004644">
    <property type="term" value="F:phosphoribosylglycinamide formyltransferase activity"/>
    <property type="evidence" value="ECO:0007669"/>
    <property type="project" value="UniProtKB-UniRule"/>
</dbReference>
<feature type="site" description="Raises pKa of active site His" evidence="6">
    <location>
        <position position="144"/>
    </location>
</feature>
<feature type="binding site" evidence="6">
    <location>
        <begin position="89"/>
        <end position="92"/>
    </location>
    <ligand>
        <name>(6R)-10-formyltetrahydrofolate</name>
        <dbReference type="ChEBI" id="CHEBI:195366"/>
    </ligand>
</feature>
<dbReference type="Proteomes" id="UP000676917">
    <property type="component" value="Unassembled WGS sequence"/>
</dbReference>
<dbReference type="CDD" id="cd08645">
    <property type="entry name" value="FMT_core_GART"/>
    <property type="match status" value="1"/>
</dbReference>
<dbReference type="Pfam" id="PF00551">
    <property type="entry name" value="Formyl_trans_N"/>
    <property type="match status" value="1"/>
</dbReference>
<dbReference type="FunFam" id="3.40.50.170:FF:000007">
    <property type="entry name" value="Phosphoribosylglycinamide formyltransferase"/>
    <property type="match status" value="1"/>
</dbReference>
<evidence type="ECO:0000256" key="6">
    <source>
        <dbReference type="HAMAP-Rule" id="MF_01930"/>
    </source>
</evidence>
<dbReference type="InterPro" id="IPR004607">
    <property type="entry name" value="GART"/>
</dbReference>
<dbReference type="NCBIfam" id="TIGR00639">
    <property type="entry name" value="PurN"/>
    <property type="match status" value="1"/>
</dbReference>
<feature type="binding site" evidence="6">
    <location>
        <begin position="14"/>
        <end position="16"/>
    </location>
    <ligand>
        <name>N(1)-(5-phospho-beta-D-ribosyl)glycinamide</name>
        <dbReference type="ChEBI" id="CHEBI:143788"/>
    </ligand>
</feature>